<dbReference type="eggNOG" id="ENOG50315DF">
    <property type="taxonomic scope" value="Bacteria"/>
</dbReference>
<dbReference type="EMBL" id="CAIT01000009">
    <property type="protein sequence ID" value="CCH56757.1"/>
    <property type="molecule type" value="Genomic_DNA"/>
</dbReference>
<evidence type="ECO:0000313" key="2">
    <source>
        <dbReference type="EMBL" id="CCH56757.1"/>
    </source>
</evidence>
<comment type="caution">
    <text evidence="2">The sequence shown here is derived from an EMBL/GenBank/DDBJ whole genome shotgun (WGS) entry which is preliminary data.</text>
</comment>
<protein>
    <recommendedName>
        <fullName evidence="4">Rod shape-determining protein MreD</fullName>
    </recommendedName>
</protein>
<dbReference type="STRING" id="1185876.BN8_06143"/>
<feature type="transmembrane region" description="Helical" evidence="1">
    <location>
        <begin position="117"/>
        <end position="135"/>
    </location>
</feature>
<sequence>MTMTLREIVRTTLLFVFYLALQILLVRNLVLFDYAFCFVYIACILMLPLDTSLTLLLVTAFVTGLIVDTFYNTLGMHAAATVLMAYFRPIIARTQIDQSGQEFRTEVLLQDLETGQFFRYVLILALIHHAALFFIEASSLTLLIPTLIRIGASVLFTTVSIMLLTFFTKR</sequence>
<keyword evidence="3" id="KW-1185">Reference proteome</keyword>
<keyword evidence="1" id="KW-0812">Transmembrane</keyword>
<proteinExistence type="predicted"/>
<feature type="transmembrane region" description="Helical" evidence="1">
    <location>
        <begin position="147"/>
        <end position="167"/>
    </location>
</feature>
<evidence type="ECO:0000313" key="3">
    <source>
        <dbReference type="Proteomes" id="UP000009309"/>
    </source>
</evidence>
<evidence type="ECO:0008006" key="4">
    <source>
        <dbReference type="Google" id="ProtNLM"/>
    </source>
</evidence>
<keyword evidence="1" id="KW-1133">Transmembrane helix</keyword>
<dbReference type="AlphaFoldDB" id="I2GS79"/>
<feature type="transmembrane region" description="Helical" evidence="1">
    <location>
        <begin position="38"/>
        <end position="67"/>
    </location>
</feature>
<reference evidence="2 3" key="1">
    <citation type="journal article" date="2012" name="J. Bacteriol.">
        <title>Genome Sequence of the Filamentous Bacterium Fibrisoma limi BUZ 3T.</title>
        <authorList>
            <person name="Filippini M."/>
            <person name="Qi W."/>
            <person name="Jaenicke S."/>
            <person name="Goesmann A."/>
            <person name="Smits T.H."/>
            <person name="Bagheri H.C."/>
        </authorList>
    </citation>
    <scope>NUCLEOTIDE SEQUENCE [LARGE SCALE GENOMIC DNA]</scope>
    <source>
        <strain evidence="3">BUZ 3T</strain>
    </source>
</reference>
<keyword evidence="1" id="KW-0472">Membrane</keyword>
<organism evidence="2 3">
    <name type="scientific">Fibrisoma limi BUZ 3</name>
    <dbReference type="NCBI Taxonomy" id="1185876"/>
    <lineage>
        <taxon>Bacteria</taxon>
        <taxon>Pseudomonadati</taxon>
        <taxon>Bacteroidota</taxon>
        <taxon>Cytophagia</taxon>
        <taxon>Cytophagales</taxon>
        <taxon>Spirosomataceae</taxon>
        <taxon>Fibrisoma</taxon>
    </lineage>
</organism>
<accession>I2GS79</accession>
<dbReference type="Proteomes" id="UP000009309">
    <property type="component" value="Unassembled WGS sequence"/>
</dbReference>
<feature type="transmembrane region" description="Helical" evidence="1">
    <location>
        <begin position="12"/>
        <end position="32"/>
    </location>
</feature>
<gene>
    <name evidence="2" type="ORF">BN8_06143</name>
</gene>
<evidence type="ECO:0000256" key="1">
    <source>
        <dbReference type="SAM" id="Phobius"/>
    </source>
</evidence>
<name>I2GS79_9BACT</name>